<gene>
    <name evidence="1" type="ORF">ENO59_05880</name>
</gene>
<comment type="caution">
    <text evidence="1">The sequence shown here is derived from an EMBL/GenBank/DDBJ whole genome shotgun (WGS) entry which is preliminary data.</text>
</comment>
<protein>
    <recommendedName>
        <fullName evidence="2">HhH-GPD family protein</fullName>
    </recommendedName>
</protein>
<name>A0A7V2B0G8_RHOMR</name>
<evidence type="ECO:0000313" key="1">
    <source>
        <dbReference type="EMBL" id="HER96030.1"/>
    </source>
</evidence>
<dbReference type="AlphaFoldDB" id="A0A7V2B0G8"/>
<organism evidence="1">
    <name type="scientific">Rhodothermus marinus</name>
    <name type="common">Rhodothermus obamensis</name>
    <dbReference type="NCBI Taxonomy" id="29549"/>
    <lineage>
        <taxon>Bacteria</taxon>
        <taxon>Pseudomonadati</taxon>
        <taxon>Rhodothermota</taxon>
        <taxon>Rhodothermia</taxon>
        <taxon>Rhodothermales</taxon>
        <taxon>Rhodothermaceae</taxon>
        <taxon>Rhodothermus</taxon>
    </lineage>
</organism>
<proteinExistence type="predicted"/>
<sequence>MAVPSITPLDPGDLEGGFVRMMKRFHLSGTLTGDLEADAYLRQDANALLLGLLYDQRVRAEFAFTGPLRLRERLGHLDLCRIAQMPLETLQQLFAEKPAVHRFTHRMAELTQAVAQQLCIHYAGQAAQLWADGAPLAEVKARVQALPGFGKDKLTKLPYVLHYFGHRDWIRELPLARHL</sequence>
<evidence type="ECO:0008006" key="2">
    <source>
        <dbReference type="Google" id="ProtNLM"/>
    </source>
</evidence>
<reference evidence="1" key="1">
    <citation type="journal article" date="2020" name="mSystems">
        <title>Genome- and Community-Level Interaction Insights into Carbon Utilization and Element Cycling Functions of Hydrothermarchaeota in Hydrothermal Sediment.</title>
        <authorList>
            <person name="Zhou Z."/>
            <person name="Liu Y."/>
            <person name="Xu W."/>
            <person name="Pan J."/>
            <person name="Luo Z.H."/>
            <person name="Li M."/>
        </authorList>
    </citation>
    <scope>NUCLEOTIDE SEQUENCE [LARGE SCALE GENOMIC DNA]</scope>
    <source>
        <strain evidence="1">SpSt-143</strain>
    </source>
</reference>
<dbReference type="EMBL" id="DSGB01000004">
    <property type="protein sequence ID" value="HER96030.1"/>
    <property type="molecule type" value="Genomic_DNA"/>
</dbReference>
<accession>A0A7V2B0G8</accession>